<evidence type="ECO:0000313" key="2">
    <source>
        <dbReference type="Proteomes" id="UP000224101"/>
    </source>
</evidence>
<dbReference type="EMBL" id="KY979132">
    <property type="protein sequence ID" value="ASD50550.1"/>
    <property type="molecule type" value="Genomic_DNA"/>
</dbReference>
<evidence type="ECO:0000313" key="1">
    <source>
        <dbReference type="EMBL" id="ASD50550.1"/>
    </source>
</evidence>
<keyword evidence="2" id="KW-1185">Reference proteome</keyword>
<name>A0A218M3C1_9CAUD</name>
<dbReference type="KEGG" id="vg:40085701"/>
<organism evidence="1 2">
    <name type="scientific">Acidovorax phage ACP17</name>
    <dbReference type="NCBI Taxonomy" id="2010329"/>
    <lineage>
        <taxon>Viruses</taxon>
        <taxon>Duplodnaviria</taxon>
        <taxon>Heunggongvirae</taxon>
        <taxon>Uroviricota</taxon>
        <taxon>Caudoviricetes</taxon>
        <taxon>Busanvirus</taxon>
        <taxon>Busanvirus ACP17</taxon>
    </lineage>
</organism>
<dbReference type="GeneID" id="40085701"/>
<proteinExistence type="predicted"/>
<accession>A0A218M3C1</accession>
<protein>
    <submittedName>
        <fullName evidence="1">Uncharacterized protein</fullName>
    </submittedName>
</protein>
<dbReference type="Proteomes" id="UP000224101">
    <property type="component" value="Segment"/>
</dbReference>
<reference evidence="1 2" key="1">
    <citation type="submission" date="2017-08" db="EMBL/GenBank/DDBJ databases">
        <title>Characterization and complete genome sequence of novel bacteriophage infecting the causal agent of bacterial fruit blotch, Acidovorax citrulli.</title>
        <authorList>
            <person name="Midani A.R."/>
            <person name="Park S.-H."/>
            <person name="Choi T.-J."/>
        </authorList>
    </citation>
    <scope>NUCLEOTIDE SEQUENCE [LARGE SCALE GENOMIC DNA]</scope>
</reference>
<sequence>MTSELYLAASAEKKARGERNDCTVIATSIVCGVSYEVAHAALEKFGRKPGVGAAPAVYLAAVKSLGFTVEKADLKVFLNKIPRGGKCLTSNTAARFPHIFEGQPPMMVSTKDHCFAIVDNKVHDWAAGRQLRIRQIWFVRPKDSQ</sequence>
<dbReference type="RefSeq" id="YP_009609616.1">
    <property type="nucleotide sequence ID" value="NC_041997.1"/>
</dbReference>